<dbReference type="EMBL" id="BMLN01000015">
    <property type="protein sequence ID" value="GGO08094.1"/>
    <property type="molecule type" value="Genomic_DNA"/>
</dbReference>
<evidence type="ECO:0000313" key="4">
    <source>
        <dbReference type="EMBL" id="GGO08094.1"/>
    </source>
</evidence>
<evidence type="ECO:0008006" key="6">
    <source>
        <dbReference type="Google" id="ProtNLM"/>
    </source>
</evidence>
<comment type="caution">
    <text evidence="4">The sequence shown here is derived from an EMBL/GenBank/DDBJ whole genome shotgun (WGS) entry which is preliminary data.</text>
</comment>
<evidence type="ECO:0000256" key="1">
    <source>
        <dbReference type="SAM" id="MobiDB-lite"/>
    </source>
</evidence>
<protein>
    <recommendedName>
        <fullName evidence="6">YsnF/AvaK domain-containing protein</fullName>
    </recommendedName>
</protein>
<name>A0ABQ2L9W7_9BACL</name>
<dbReference type="NCBIfam" id="TIGR02271">
    <property type="entry name" value="YsnF/AvaK domain"/>
    <property type="match status" value="1"/>
</dbReference>
<feature type="region of interest" description="Disordered" evidence="1">
    <location>
        <begin position="315"/>
        <end position="370"/>
    </location>
</feature>
<dbReference type="InterPro" id="IPR025889">
    <property type="entry name" value="GSP17M-like_dom"/>
</dbReference>
<dbReference type="RefSeq" id="WP_018978317.1">
    <property type="nucleotide sequence ID" value="NZ_BMLN01000015.1"/>
</dbReference>
<dbReference type="Proteomes" id="UP000606653">
    <property type="component" value="Unassembled WGS sequence"/>
</dbReference>
<organism evidence="4 5">
    <name type="scientific">Saccharibacillus kuerlensis</name>
    <dbReference type="NCBI Taxonomy" id="459527"/>
    <lineage>
        <taxon>Bacteria</taxon>
        <taxon>Bacillati</taxon>
        <taxon>Bacillota</taxon>
        <taxon>Bacilli</taxon>
        <taxon>Bacillales</taxon>
        <taxon>Paenibacillaceae</taxon>
        <taxon>Saccharibacillus</taxon>
    </lineage>
</organism>
<feature type="domain" description="DUF2382" evidence="2">
    <location>
        <begin position="220"/>
        <end position="328"/>
    </location>
</feature>
<dbReference type="Pfam" id="PF09557">
    <property type="entry name" value="DUF2382"/>
    <property type="match status" value="1"/>
</dbReference>
<dbReference type="InterPro" id="IPR052967">
    <property type="entry name" value="Stress_Response_Assoc"/>
</dbReference>
<evidence type="ECO:0000259" key="2">
    <source>
        <dbReference type="Pfam" id="PF09557"/>
    </source>
</evidence>
<keyword evidence="5" id="KW-1185">Reference proteome</keyword>
<evidence type="ECO:0000313" key="5">
    <source>
        <dbReference type="Proteomes" id="UP000606653"/>
    </source>
</evidence>
<feature type="compositionally biased region" description="Basic and acidic residues" evidence="1">
    <location>
        <begin position="316"/>
        <end position="332"/>
    </location>
</feature>
<dbReference type="InterPro" id="IPR019060">
    <property type="entry name" value="DUF2382"/>
</dbReference>
<feature type="domain" description="General stress protein 17M-like" evidence="3">
    <location>
        <begin position="5"/>
        <end position="74"/>
    </location>
</feature>
<sequence length="370" mass="39348">MTDKVVGVFLTDREASEAIEDLKQHGYSQDDISIIAKNHEDAEAISERTGTKAPEGAAGGATAGGILGGVGGLLAGLGALAIPGIGPLLAAGPIATTLAGIAVGATGGGLVGGLIGLGIPEEEAKTYDEHVSSGRLLVIVDAHNQNRDEVERIFRHHYALNHTSLGAEDNMSNLNTAPPRQAQPDTNSAAMIDRNDSEASAQNSRTEAPTAPSVSDDETLQLRAEQLDIEKRQVRTGEVNVRKEIVREEKTITVPVMHEEVVIERRAVDGTSSDEGVGQTETIRIPVSEEQIEINKRNVVTGEVDVTKQTVQGTQRVEDTVRHEEARVERTGSVRAADPDFVPTTDSVSQTDGMPDETSGLPPRSERSRR</sequence>
<dbReference type="PANTHER" id="PTHR38463:SF1">
    <property type="entry name" value="STRESS RESPONSE PROTEIN YSNF"/>
    <property type="match status" value="1"/>
</dbReference>
<feature type="region of interest" description="Disordered" evidence="1">
    <location>
        <begin position="195"/>
        <end position="218"/>
    </location>
</feature>
<accession>A0ABQ2L9W7</accession>
<proteinExistence type="predicted"/>
<dbReference type="PANTHER" id="PTHR38463">
    <property type="entry name" value="STRESS RESPONSE PROTEIN YSNF"/>
    <property type="match status" value="1"/>
</dbReference>
<reference evidence="5" key="1">
    <citation type="journal article" date="2019" name="Int. J. Syst. Evol. Microbiol.">
        <title>The Global Catalogue of Microorganisms (GCM) 10K type strain sequencing project: providing services to taxonomists for standard genome sequencing and annotation.</title>
        <authorList>
            <consortium name="The Broad Institute Genomics Platform"/>
            <consortium name="The Broad Institute Genome Sequencing Center for Infectious Disease"/>
            <person name="Wu L."/>
            <person name="Ma J."/>
        </authorList>
    </citation>
    <scope>NUCLEOTIDE SEQUENCE [LARGE SCALE GENOMIC DNA]</scope>
    <source>
        <strain evidence="5">CGMCC 1.6964</strain>
    </source>
</reference>
<dbReference type="Pfam" id="PF11181">
    <property type="entry name" value="YflT"/>
    <property type="match status" value="1"/>
</dbReference>
<gene>
    <name evidence="4" type="ORF">GCM10010969_37220</name>
</gene>
<evidence type="ECO:0000259" key="3">
    <source>
        <dbReference type="Pfam" id="PF11181"/>
    </source>
</evidence>
<feature type="compositionally biased region" description="Polar residues" evidence="1">
    <location>
        <begin position="198"/>
        <end position="207"/>
    </location>
</feature>